<keyword evidence="1" id="KW-1133">Transmembrane helix</keyword>
<sequence length="151" mass="16762">MGDQLVVSLLSISTIMHLSGTLFALVSCAVVRPSRHPWEKDPQSHYGFGSCAELDLPAYTNGDELNSRHPTRTSNAGLAKMPLDPSRSQLWISHAHVYEEMGQPVVSTTDAIPLLHHRGTLSALFRMGFRPLDHLVRAGSHHHIGRDVRQR</sequence>
<evidence type="ECO:0000313" key="2">
    <source>
        <dbReference type="EMBL" id="GFS61539.1"/>
    </source>
</evidence>
<name>A0A8X6IUT1_NEPPI</name>
<proteinExistence type="predicted"/>
<comment type="caution">
    <text evidence="2">The sequence shown here is derived from an EMBL/GenBank/DDBJ whole genome shotgun (WGS) entry which is preliminary data.</text>
</comment>
<evidence type="ECO:0000256" key="1">
    <source>
        <dbReference type="SAM" id="Phobius"/>
    </source>
</evidence>
<dbReference type="EMBL" id="BMAW01047559">
    <property type="protein sequence ID" value="GFS61539.1"/>
    <property type="molecule type" value="Genomic_DNA"/>
</dbReference>
<feature type="transmembrane region" description="Helical" evidence="1">
    <location>
        <begin position="6"/>
        <end position="31"/>
    </location>
</feature>
<keyword evidence="3" id="KW-1185">Reference proteome</keyword>
<keyword evidence="1" id="KW-0472">Membrane</keyword>
<reference evidence="2" key="1">
    <citation type="submission" date="2020-08" db="EMBL/GenBank/DDBJ databases">
        <title>Multicomponent nature underlies the extraordinary mechanical properties of spider dragline silk.</title>
        <authorList>
            <person name="Kono N."/>
            <person name="Nakamura H."/>
            <person name="Mori M."/>
            <person name="Yoshida Y."/>
            <person name="Ohtoshi R."/>
            <person name="Malay A.D."/>
            <person name="Moran D.A.P."/>
            <person name="Tomita M."/>
            <person name="Numata K."/>
            <person name="Arakawa K."/>
        </authorList>
    </citation>
    <scope>NUCLEOTIDE SEQUENCE</scope>
</reference>
<gene>
    <name evidence="2" type="ORF">NPIL_416401</name>
</gene>
<organism evidence="2 3">
    <name type="scientific">Nephila pilipes</name>
    <name type="common">Giant wood spider</name>
    <name type="synonym">Nephila maculata</name>
    <dbReference type="NCBI Taxonomy" id="299642"/>
    <lineage>
        <taxon>Eukaryota</taxon>
        <taxon>Metazoa</taxon>
        <taxon>Ecdysozoa</taxon>
        <taxon>Arthropoda</taxon>
        <taxon>Chelicerata</taxon>
        <taxon>Arachnida</taxon>
        <taxon>Araneae</taxon>
        <taxon>Araneomorphae</taxon>
        <taxon>Entelegynae</taxon>
        <taxon>Araneoidea</taxon>
        <taxon>Nephilidae</taxon>
        <taxon>Nephila</taxon>
    </lineage>
</organism>
<keyword evidence="1" id="KW-0812">Transmembrane</keyword>
<protein>
    <submittedName>
        <fullName evidence="2">Uncharacterized protein</fullName>
    </submittedName>
</protein>
<dbReference type="Proteomes" id="UP000887013">
    <property type="component" value="Unassembled WGS sequence"/>
</dbReference>
<dbReference type="AlphaFoldDB" id="A0A8X6IUT1"/>
<evidence type="ECO:0000313" key="3">
    <source>
        <dbReference type="Proteomes" id="UP000887013"/>
    </source>
</evidence>
<accession>A0A8X6IUT1</accession>